<dbReference type="InterPro" id="IPR033362">
    <property type="entry name" value="SSNA1_fam"/>
</dbReference>
<dbReference type="GeneTree" id="ENSGT00980000200712"/>
<reference evidence="4" key="1">
    <citation type="submission" date="2009-11" db="EMBL/GenBank/DDBJ databases">
        <authorList>
            <consortium name="Porcine genome sequencing project"/>
        </authorList>
    </citation>
    <scope>NUCLEOTIDE SEQUENCE [LARGE SCALE GENOMIC DNA]</scope>
    <source>
        <strain evidence="4">Duroc</strain>
    </source>
</reference>
<feature type="compositionally biased region" description="Polar residues" evidence="2">
    <location>
        <begin position="64"/>
        <end position="73"/>
    </location>
</feature>
<dbReference type="GO" id="GO:0005813">
    <property type="term" value="C:centrosome"/>
    <property type="evidence" value="ECO:0000318"/>
    <property type="project" value="GO_Central"/>
</dbReference>
<dbReference type="InParanoid" id="A0A286ZKY5"/>
<keyword evidence="1" id="KW-0175">Coiled coil</keyword>
<accession>A0A286ZKY5</accession>
<reference evidence="3" key="2">
    <citation type="journal article" date="2020" name="Gigascience">
        <title>An improved pig reference genome sequence to enable pig genetics and genomics research.</title>
        <authorList>
            <person name="Warr A."/>
            <person name="Affara N."/>
            <person name="Aken B."/>
            <person name="Beiki H."/>
            <person name="Bickhart D.M."/>
            <person name="Billis K."/>
            <person name="Chow W."/>
            <person name="Eory L."/>
            <person name="Finlayson H.A."/>
            <person name="Flicek P."/>
            <person name="Giron C.G."/>
            <person name="Griffin D.K."/>
            <person name="Hall R."/>
            <person name="Hannum G."/>
            <person name="Hourlier T."/>
            <person name="Howe K."/>
            <person name="Hume D.A."/>
            <person name="Izuogu O."/>
            <person name="Kim K."/>
            <person name="Koren S."/>
            <person name="Liu H."/>
            <person name="Manchanda N."/>
            <person name="Martin F.J."/>
            <person name="Nonneman D.J."/>
            <person name="O'Connor R.E."/>
            <person name="Phillippy A.M."/>
            <person name="Rohrer G.A."/>
            <person name="Rosen B.D."/>
            <person name="Rund L.A."/>
            <person name="Sargent C.A."/>
            <person name="Schook L.B."/>
            <person name="Schroeder S.G."/>
            <person name="Schwartz A.S."/>
            <person name="Skinner B.M."/>
            <person name="Talbot R."/>
            <person name="Tseng E."/>
            <person name="Tuggle C.K."/>
            <person name="Watson M."/>
            <person name="Smith T.P.L."/>
            <person name="Archibald A.L."/>
        </authorList>
    </citation>
    <scope>NUCLEOTIDE SEQUENCE [LARGE SCALE GENOMIC DNA]</scope>
    <source>
        <strain evidence="3">Duroc</strain>
    </source>
</reference>
<evidence type="ECO:0000313" key="3">
    <source>
        <dbReference type="Ensembl" id="ENSSSCP00000032218.2"/>
    </source>
</evidence>
<dbReference type="PANTHER" id="PTHR28661:SF1">
    <property type="entry name" value="MICROTUBULE NUCLEATION FACTOR SSNA1"/>
    <property type="match status" value="1"/>
</dbReference>
<sequence length="73" mass="8544">MTQKGTALQNYNKLVKCIKELCQKQEEMCKQIQQEKDEKQWLQNESSQTQLSVLKRESGKLTKATAQSRRARD</sequence>
<feature type="coiled-coil region" evidence="1">
    <location>
        <begin position="8"/>
        <end position="45"/>
    </location>
</feature>
<dbReference type="GO" id="GO:0048675">
    <property type="term" value="P:axon extension"/>
    <property type="evidence" value="ECO:0000318"/>
    <property type="project" value="GO_Central"/>
</dbReference>
<feature type="region of interest" description="Disordered" evidence="2">
    <location>
        <begin position="52"/>
        <end position="73"/>
    </location>
</feature>
<dbReference type="Bgee" id="ENSSSCG00000040041">
    <property type="expression patterns" value="Expressed in ovary and 33 other cell types or tissues"/>
</dbReference>
<protein>
    <submittedName>
        <fullName evidence="3">Uncharacterized protein</fullName>
    </submittedName>
</protein>
<reference evidence="3" key="3">
    <citation type="submission" date="2025-08" db="UniProtKB">
        <authorList>
            <consortium name="Ensembl"/>
        </authorList>
    </citation>
    <scope>IDENTIFICATION</scope>
</reference>
<organism evidence="3 4">
    <name type="scientific">Sus scrofa</name>
    <name type="common">Pig</name>
    <dbReference type="NCBI Taxonomy" id="9823"/>
    <lineage>
        <taxon>Eukaryota</taxon>
        <taxon>Metazoa</taxon>
        <taxon>Chordata</taxon>
        <taxon>Craniata</taxon>
        <taxon>Vertebrata</taxon>
        <taxon>Euteleostomi</taxon>
        <taxon>Mammalia</taxon>
        <taxon>Eutheria</taxon>
        <taxon>Laurasiatheria</taxon>
        <taxon>Artiodactyla</taxon>
        <taxon>Suina</taxon>
        <taxon>Suidae</taxon>
        <taxon>Sus</taxon>
    </lineage>
</organism>
<evidence type="ECO:0000256" key="1">
    <source>
        <dbReference type="SAM" id="Coils"/>
    </source>
</evidence>
<evidence type="ECO:0000256" key="2">
    <source>
        <dbReference type="SAM" id="MobiDB-lite"/>
    </source>
</evidence>
<dbReference type="GO" id="GO:0036064">
    <property type="term" value="C:ciliary basal body"/>
    <property type="evidence" value="ECO:0000318"/>
    <property type="project" value="GO_Central"/>
</dbReference>
<dbReference type="PANTHER" id="PTHR28661">
    <property type="entry name" value="SJOEGREN SYNDROME NUCLEAR AUTOANTIGEN 1"/>
    <property type="match status" value="1"/>
</dbReference>
<dbReference type="Ensembl" id="ENSSSCT00000059875.2">
    <property type="protein sequence ID" value="ENSSSCP00000032218.2"/>
    <property type="gene ID" value="ENSSSCG00000040041.2"/>
</dbReference>
<dbReference type="Proteomes" id="UP000008227">
    <property type="component" value="Chromosome 7"/>
</dbReference>
<proteinExistence type="predicted"/>
<dbReference type="GO" id="GO:0030424">
    <property type="term" value="C:axon"/>
    <property type="evidence" value="ECO:0000318"/>
    <property type="project" value="GO_Central"/>
</dbReference>
<keyword evidence="4" id="KW-1185">Reference proteome</keyword>
<dbReference type="AlphaFoldDB" id="A0A286ZKY5"/>
<name>A0A286ZKY5_PIG</name>
<reference evidence="3" key="4">
    <citation type="submission" date="2025-09" db="UniProtKB">
        <authorList>
            <consortium name="Ensembl"/>
        </authorList>
    </citation>
    <scope>IDENTIFICATION</scope>
</reference>
<evidence type="ECO:0000313" key="4">
    <source>
        <dbReference type="Proteomes" id="UP000008227"/>
    </source>
</evidence>